<dbReference type="InterPro" id="IPR012910">
    <property type="entry name" value="Plug_dom"/>
</dbReference>
<evidence type="ECO:0000256" key="4">
    <source>
        <dbReference type="ARBA" id="ARBA00022692"/>
    </source>
</evidence>
<accession>A0A6S7CMU6</accession>
<evidence type="ECO:0000256" key="1">
    <source>
        <dbReference type="ARBA" id="ARBA00004571"/>
    </source>
</evidence>
<keyword evidence="2 7" id="KW-0813">Transport</keyword>
<sequence length="880" mass="98865">MPLSFNGRFRPNASIAIFCAALAMAAPAHAQSPGRTFAYDMPAQPLGDALLALGRQSGLQISFPPAAVAGKVAPALRGENSALAALNQLLAGSGLALRADGPGRYIVFVDRATPFSASRLEPVRVYGEQIGGRVYSREEIEETPSSNRDMSTLVATHPAVRTNPGAAGSQNRGSLDVEEISFYGASPYQNLYRIDGMDATNRVNPASKNLNLQIGNVPSNSQSYFIDTRLLEEVHVHDSFVPAAYGRFTGGVVDARLRRFSGKNGLKLDYRWNTSNMTQQRIAPGEENAWAQGKPGFAPKWKKQFYSAIGDIAVNDKAGMVLAMSQRQSQITRALLGVDETGKQIVYNHNHYRDHIDNFLGKFSVQANADTTADLVLKYSDRRETLASDIFRYTHWDHNHRAYGLSGNLERFFPGGRVTLQAGWDHALSNRKSPDDELVTHVVLPLPKYTSGGFGREQTEQDTWSVKSRVDFDPLRTGALTHIAYAGIDLHQINAGFKRFQDSYSLNRVHHADGTYTDRSKTHNLPGSVDVKYHTESLYLSDRIAWRRLALDAGLRYDHESFLHTGNLAPRTRLDWDMFGSGDTLLSAGWSRYYGAEVLQTALWAERQRLSRLEIDGKGNPVDRGPKPYVTEYAGLRMPHDDEWAVSLRQRIANVEGRINYVRRNGRDQWTRQRIANDDPYRYRYTNDGGSTTDSIHIMLKTLEPWRVGKTRWNLVATWGWQKRKTNNDLIEGYDGDARDPDERVLYNNAEIRAIDLPPTSFYQPQVATLTLIGAYPSVGVTWSNMLNWRGRRAATVYDGRGPAPALLDRYKSADMASYWTWDTKLTWQPPVIQRLTLTIEVLNLLNRMPAVAPSNPRRRTSPDTYQSGRELWLQVGYRF</sequence>
<evidence type="ECO:0000256" key="8">
    <source>
        <dbReference type="SAM" id="SignalP"/>
    </source>
</evidence>
<keyword evidence="8" id="KW-0732">Signal</keyword>
<evidence type="ECO:0000256" key="7">
    <source>
        <dbReference type="PROSITE-ProRule" id="PRU01360"/>
    </source>
</evidence>
<keyword evidence="6 7" id="KW-0998">Cell outer membrane</keyword>
<evidence type="ECO:0000313" key="11">
    <source>
        <dbReference type="Proteomes" id="UP000494203"/>
    </source>
</evidence>
<evidence type="ECO:0000256" key="6">
    <source>
        <dbReference type="ARBA" id="ARBA00023237"/>
    </source>
</evidence>
<evidence type="ECO:0000256" key="2">
    <source>
        <dbReference type="ARBA" id="ARBA00022448"/>
    </source>
</evidence>
<keyword evidence="5 7" id="KW-0472">Membrane</keyword>
<feature type="chain" id="PRO_5028931316" description="Secretin/TonB short N-terminal domain-containing protein" evidence="8">
    <location>
        <begin position="31"/>
        <end position="880"/>
    </location>
</feature>
<evidence type="ECO:0000259" key="9">
    <source>
        <dbReference type="SMART" id="SM00965"/>
    </source>
</evidence>
<protein>
    <recommendedName>
        <fullName evidence="9">Secretin/TonB short N-terminal domain-containing protein</fullName>
    </recommendedName>
</protein>
<evidence type="ECO:0000313" key="10">
    <source>
        <dbReference type="EMBL" id="CAB3853412.1"/>
    </source>
</evidence>
<keyword evidence="3 7" id="KW-1134">Transmembrane beta strand</keyword>
<feature type="domain" description="Secretin/TonB short N-terminal" evidence="9">
    <location>
        <begin position="59"/>
        <end position="110"/>
    </location>
</feature>
<comment type="subcellular location">
    <subcellularLocation>
        <location evidence="1 7">Cell outer membrane</location>
        <topology evidence="1 7">Multi-pass membrane protein</topology>
    </subcellularLocation>
</comment>
<dbReference type="Gene3D" id="3.55.50.30">
    <property type="match status" value="1"/>
</dbReference>
<dbReference type="SMART" id="SM00965">
    <property type="entry name" value="STN"/>
    <property type="match status" value="1"/>
</dbReference>
<evidence type="ECO:0000256" key="3">
    <source>
        <dbReference type="ARBA" id="ARBA00022452"/>
    </source>
</evidence>
<dbReference type="Proteomes" id="UP000494203">
    <property type="component" value="Unassembled WGS sequence"/>
</dbReference>
<dbReference type="Gene3D" id="2.40.170.20">
    <property type="entry name" value="TonB-dependent receptor, beta-barrel domain"/>
    <property type="match status" value="1"/>
</dbReference>
<dbReference type="RefSeq" id="WP_175140630.1">
    <property type="nucleotide sequence ID" value="NZ_CADIKZ010000004.1"/>
</dbReference>
<dbReference type="PROSITE" id="PS52016">
    <property type="entry name" value="TONB_DEPENDENT_REC_3"/>
    <property type="match status" value="1"/>
</dbReference>
<evidence type="ECO:0000256" key="5">
    <source>
        <dbReference type="ARBA" id="ARBA00023136"/>
    </source>
</evidence>
<comment type="similarity">
    <text evidence="7">Belongs to the TonB-dependent receptor family.</text>
</comment>
<name>A0A6S7CMU6_9BURK</name>
<dbReference type="EMBL" id="CADIKZ010000004">
    <property type="protein sequence ID" value="CAB3853412.1"/>
    <property type="molecule type" value="Genomic_DNA"/>
</dbReference>
<proteinExistence type="inferred from homology"/>
<dbReference type="SUPFAM" id="SSF56935">
    <property type="entry name" value="Porins"/>
    <property type="match status" value="1"/>
</dbReference>
<organism evidence="10 11">
    <name type="scientific">Achromobacter pulmonis</name>
    <dbReference type="NCBI Taxonomy" id="1389932"/>
    <lineage>
        <taxon>Bacteria</taxon>
        <taxon>Pseudomonadati</taxon>
        <taxon>Pseudomonadota</taxon>
        <taxon>Betaproteobacteria</taxon>
        <taxon>Burkholderiales</taxon>
        <taxon>Alcaligenaceae</taxon>
        <taxon>Achromobacter</taxon>
    </lineage>
</organism>
<dbReference type="GO" id="GO:0009279">
    <property type="term" value="C:cell outer membrane"/>
    <property type="evidence" value="ECO:0007669"/>
    <property type="project" value="UniProtKB-SubCell"/>
</dbReference>
<keyword evidence="11" id="KW-1185">Reference proteome</keyword>
<gene>
    <name evidence="10" type="ORF">LMG26788_01880</name>
</gene>
<reference evidence="10 11" key="1">
    <citation type="submission" date="2020-04" db="EMBL/GenBank/DDBJ databases">
        <authorList>
            <person name="De Canck E."/>
        </authorList>
    </citation>
    <scope>NUCLEOTIDE SEQUENCE [LARGE SCALE GENOMIC DNA]</scope>
    <source>
        <strain evidence="10 11">LMG 26788</strain>
    </source>
</reference>
<dbReference type="InterPro" id="IPR011662">
    <property type="entry name" value="Secretin/TonB_short_N"/>
</dbReference>
<keyword evidence="4 7" id="KW-0812">Transmembrane</keyword>
<dbReference type="AlphaFoldDB" id="A0A6S7CMU6"/>
<dbReference type="InterPro" id="IPR039426">
    <property type="entry name" value="TonB-dep_rcpt-like"/>
</dbReference>
<dbReference type="InterPro" id="IPR036942">
    <property type="entry name" value="Beta-barrel_TonB_sf"/>
</dbReference>
<dbReference type="Pfam" id="PF07715">
    <property type="entry name" value="Plug"/>
    <property type="match status" value="1"/>
</dbReference>
<feature type="signal peptide" evidence="8">
    <location>
        <begin position="1"/>
        <end position="30"/>
    </location>
</feature>